<dbReference type="AlphaFoldDB" id="A0A444YAX6"/>
<accession>A0A444YAX6</accession>
<proteinExistence type="predicted"/>
<evidence type="ECO:0000259" key="1">
    <source>
        <dbReference type="Pfam" id="PF26130"/>
    </source>
</evidence>
<comment type="caution">
    <text evidence="2">The sequence shown here is derived from an EMBL/GenBank/DDBJ whole genome shotgun (WGS) entry which is preliminary data.</text>
</comment>
<gene>
    <name evidence="2" type="ORF">Ahy_B07g086916</name>
</gene>
<evidence type="ECO:0000313" key="2">
    <source>
        <dbReference type="EMBL" id="RYQ99063.1"/>
    </source>
</evidence>
<reference evidence="2 3" key="1">
    <citation type="submission" date="2019-01" db="EMBL/GenBank/DDBJ databases">
        <title>Sequencing of cultivated peanut Arachis hypogaea provides insights into genome evolution and oil improvement.</title>
        <authorList>
            <person name="Chen X."/>
        </authorList>
    </citation>
    <scope>NUCLEOTIDE SEQUENCE [LARGE SCALE GENOMIC DNA]</scope>
    <source>
        <strain evidence="3">cv. Fuhuasheng</strain>
        <tissue evidence="2">Leaves</tissue>
    </source>
</reference>
<keyword evidence="3" id="KW-1185">Reference proteome</keyword>
<feature type="domain" description="PB1-like" evidence="1">
    <location>
        <begin position="13"/>
        <end position="112"/>
    </location>
</feature>
<dbReference type="Pfam" id="PF26130">
    <property type="entry name" value="PB1-like"/>
    <property type="match status" value="1"/>
</dbReference>
<name>A0A444YAX6_ARAHY</name>
<dbReference type="EMBL" id="SDMP01000017">
    <property type="protein sequence ID" value="RYQ99063.1"/>
    <property type="molecule type" value="Genomic_DNA"/>
</dbReference>
<dbReference type="Proteomes" id="UP000289738">
    <property type="component" value="Chromosome B07"/>
</dbReference>
<dbReference type="InterPro" id="IPR058594">
    <property type="entry name" value="PB1-like_dom_pln"/>
</dbReference>
<protein>
    <recommendedName>
        <fullName evidence="1">PB1-like domain-containing protein</fullName>
    </recommendedName>
</protein>
<organism evidence="2 3">
    <name type="scientific">Arachis hypogaea</name>
    <name type="common">Peanut</name>
    <dbReference type="NCBI Taxonomy" id="3818"/>
    <lineage>
        <taxon>Eukaryota</taxon>
        <taxon>Viridiplantae</taxon>
        <taxon>Streptophyta</taxon>
        <taxon>Embryophyta</taxon>
        <taxon>Tracheophyta</taxon>
        <taxon>Spermatophyta</taxon>
        <taxon>Magnoliopsida</taxon>
        <taxon>eudicotyledons</taxon>
        <taxon>Gunneridae</taxon>
        <taxon>Pentapetalae</taxon>
        <taxon>rosids</taxon>
        <taxon>fabids</taxon>
        <taxon>Fabales</taxon>
        <taxon>Fabaceae</taxon>
        <taxon>Papilionoideae</taxon>
        <taxon>50 kb inversion clade</taxon>
        <taxon>dalbergioids sensu lato</taxon>
        <taxon>Dalbergieae</taxon>
        <taxon>Pterocarpus clade</taxon>
        <taxon>Arachis</taxon>
    </lineage>
</organism>
<evidence type="ECO:0000313" key="3">
    <source>
        <dbReference type="Proteomes" id="UP000289738"/>
    </source>
</evidence>
<sequence>MRFSVFPKVITIHITLSINHRGRYERDSCRKILYAGEKVTEIERVNVDTLNEFFISDLLKDIGYTSITDFHWLKFGKELENGLKLLKIDMDIVKIYEAAMKNGNRIEVYIEHSIDQPVIVEENITPIKMRMKTYAKRIQTPNKTLRRRLIAKNREEADEVSNQVEVKAHIEDNDNVIQQRSQ</sequence>